<dbReference type="RefSeq" id="WP_317082824.1">
    <property type="nucleotide sequence ID" value="NZ_CP136594.1"/>
</dbReference>
<evidence type="ECO:0000313" key="3">
    <source>
        <dbReference type="EMBL" id="WOE75699.1"/>
    </source>
</evidence>
<sequence length="354" mass="39385">MRAFLALLLALFAGAVAWAAASVTYPEVRQGQTISFPKDHGSHDNYRTEWWYFTGWLETESGDPLGFQITFFRSRPDIPQDNPSRFTPNQIVFAHAAISDPKTGKLIHDQRMGRKGFGIIDAASGDTDVQLLGWSLERDTAGAFVSRVESKDFVLDLSFNPSQPVMLNGDRGYSRKGPQPSQASYYYSMPHLDVSGSVTRKGRQETVRGSGWLDREWSSDVLPENAVGWDWTGLNFDDGSALMAFQVRGRDGKPVYAGGSYRDADGEQTVLGSDDVRFVPRRYWTSPETGASYPVEAEYVIMVRGEEKRFVLTPMFDAQELTGALTPTYWEGAVTTKGGRGYLEMTGYAEDISL</sequence>
<dbReference type="SUPFAM" id="SSF159245">
    <property type="entry name" value="AttH-like"/>
    <property type="match status" value="1"/>
</dbReference>
<dbReference type="KEGG" id="acoa:RB602_03025"/>
<feature type="chain" id="PRO_5041676041" evidence="1">
    <location>
        <begin position="20"/>
        <end position="354"/>
    </location>
</feature>
<evidence type="ECO:0000259" key="2">
    <source>
        <dbReference type="Pfam" id="PF07143"/>
    </source>
</evidence>
<feature type="domain" description="AttH" evidence="2">
    <location>
        <begin position="48"/>
        <end position="219"/>
    </location>
</feature>
<dbReference type="EMBL" id="CP136594">
    <property type="protein sequence ID" value="WOE75699.1"/>
    <property type="molecule type" value="Genomic_DNA"/>
</dbReference>
<dbReference type="AlphaFoldDB" id="A0AA97F7B3"/>
<accession>A0AA97F7B3</accession>
<gene>
    <name evidence="3" type="ORF">RB602_03025</name>
</gene>
<reference evidence="3 4" key="1">
    <citation type="submission" date="2023-10" db="EMBL/GenBank/DDBJ databases">
        <title>Complete genome sequence of a Sphingomonadaceae bacterium.</title>
        <authorList>
            <person name="Yan C."/>
        </authorList>
    </citation>
    <scope>NUCLEOTIDE SEQUENCE [LARGE SCALE GENOMIC DNA]</scope>
    <source>
        <strain evidence="3 4">SCSIO 66989</strain>
    </source>
</reference>
<keyword evidence="1" id="KW-0732">Signal</keyword>
<dbReference type="Proteomes" id="UP001302429">
    <property type="component" value="Chromosome"/>
</dbReference>
<evidence type="ECO:0000256" key="1">
    <source>
        <dbReference type="SAM" id="SignalP"/>
    </source>
</evidence>
<dbReference type="InterPro" id="IPR023374">
    <property type="entry name" value="AttH-like_dom_sf"/>
</dbReference>
<feature type="signal peptide" evidence="1">
    <location>
        <begin position="1"/>
        <end position="19"/>
    </location>
</feature>
<keyword evidence="4" id="KW-1185">Reference proteome</keyword>
<organism evidence="3 4">
    <name type="scientific">Alterisphingorhabdus coralli</name>
    <dbReference type="NCBI Taxonomy" id="3071408"/>
    <lineage>
        <taxon>Bacteria</taxon>
        <taxon>Pseudomonadati</taxon>
        <taxon>Pseudomonadota</taxon>
        <taxon>Alphaproteobacteria</taxon>
        <taxon>Sphingomonadales</taxon>
        <taxon>Sphingomonadaceae</taxon>
        <taxon>Alterisphingorhabdus (ex Yan et al. 2024)</taxon>
    </lineage>
</organism>
<dbReference type="Pfam" id="PF07143">
    <property type="entry name" value="CrtC"/>
    <property type="match status" value="1"/>
</dbReference>
<evidence type="ECO:0000313" key="4">
    <source>
        <dbReference type="Proteomes" id="UP001302429"/>
    </source>
</evidence>
<protein>
    <submittedName>
        <fullName evidence="3">Lipocalin-like domain-containing protein</fullName>
    </submittedName>
</protein>
<dbReference type="Pfam" id="PF17186">
    <property type="entry name" value="Lipocalin_9"/>
    <property type="match status" value="1"/>
</dbReference>
<dbReference type="InterPro" id="IPR010791">
    <property type="entry name" value="AttH_dom"/>
</dbReference>
<dbReference type="Gene3D" id="2.40.370.10">
    <property type="entry name" value="AttH-like domain"/>
    <property type="match status" value="2"/>
</dbReference>
<proteinExistence type="predicted"/>
<name>A0AA97F7B3_9SPHN</name>
<dbReference type="PANTHER" id="PTHR38591:SF1">
    <property type="entry name" value="BLL1000 PROTEIN"/>
    <property type="match status" value="1"/>
</dbReference>
<dbReference type="PANTHER" id="PTHR38591">
    <property type="entry name" value="HYDROLASE"/>
    <property type="match status" value="1"/>
</dbReference>